<dbReference type="EMBL" id="JASPKY010000042">
    <property type="protein sequence ID" value="KAK9746073.1"/>
    <property type="molecule type" value="Genomic_DNA"/>
</dbReference>
<accession>A0AAW1MIH1</accession>
<evidence type="ECO:0000256" key="12">
    <source>
        <dbReference type="SAM" id="Phobius"/>
    </source>
</evidence>
<dbReference type="PANTHER" id="PTHR21137">
    <property type="entry name" value="ODORANT RECEPTOR"/>
    <property type="match status" value="1"/>
</dbReference>
<evidence type="ECO:0000313" key="13">
    <source>
        <dbReference type="EMBL" id="KAK9746073.1"/>
    </source>
</evidence>
<evidence type="ECO:0000256" key="8">
    <source>
        <dbReference type="ARBA" id="ARBA00023170"/>
    </source>
</evidence>
<feature type="transmembrane region" description="Helical" evidence="12">
    <location>
        <begin position="121"/>
        <end position="139"/>
    </location>
</feature>
<feature type="region of interest" description="Disordered" evidence="11">
    <location>
        <begin position="514"/>
        <end position="546"/>
    </location>
</feature>
<dbReference type="PANTHER" id="PTHR21137:SF35">
    <property type="entry name" value="ODORANT RECEPTOR 19A-RELATED"/>
    <property type="match status" value="1"/>
</dbReference>
<keyword evidence="10" id="KW-0175">Coiled coil</keyword>
<keyword evidence="14" id="KW-1185">Reference proteome</keyword>
<protein>
    <submittedName>
        <fullName evidence="13">7tm Odorant receptor</fullName>
    </submittedName>
</protein>
<evidence type="ECO:0000313" key="14">
    <source>
        <dbReference type="Proteomes" id="UP001458880"/>
    </source>
</evidence>
<sequence>MTKLLDGDILELGVDIFKIIGEHTQFTTKKIYIYRTFNVGVCLFSLYFVIANCFKENGGMLVKTLEGAITIFHVLAKYLAFIHGKPKINSIITDRFKFWNPEDVNQKLGLNANLLCNYTKIVQTFLLCVFITSVHFCWLKPLFNSNDVFPFNVWINSDSLLLNVVVLASQYYCLCLVTPIVLTYDVIYFSICLHVIIQLRLLKYEISKKTSNNIHSELKIWIGHHQLLSSIFTRMQEIYSGVLLLEYLMTLGMTCIQLYILNTVQLHVADTTELILYLATMYTEFGYYSIPIEEISFEFSDVGNAVYKSLWYEKDASTKRSMLFVMMYAQELKYLNGGGLIRVNIDTFASNASWHSYGVHVCGDCAAVFVDCCSVNSHRMPPGTRSGSEKGDDNVIINFLKGAEFADLMRVAIGRAVAKETKTLCDKITQLEIKINGLEMKNTNLCNKCDKLNKNKYNVSYSETTKTKAIDTADVTKKGKCDKLNKNKYNVSYSETTKTKVIDTADVTKKGTDKNISDAGNVQSGTKTNRLPDMEINRPPNTDKNNWKVTTRKRQQLPIVRGSATERTNIKAAKKYAHFHVYRLQPNSSSEDLEAYLKSKKVENVKCLKVTSKRPEEYSSFKPRFHGAICVERFRSFG</sequence>
<keyword evidence="3" id="KW-0716">Sensory transduction</keyword>
<dbReference type="AlphaFoldDB" id="A0AAW1MIH1"/>
<evidence type="ECO:0000256" key="6">
    <source>
        <dbReference type="ARBA" id="ARBA00022989"/>
    </source>
</evidence>
<keyword evidence="4 12" id="KW-0812">Transmembrane</keyword>
<evidence type="ECO:0000256" key="5">
    <source>
        <dbReference type="ARBA" id="ARBA00022725"/>
    </source>
</evidence>
<evidence type="ECO:0000256" key="2">
    <source>
        <dbReference type="ARBA" id="ARBA00022475"/>
    </source>
</evidence>
<feature type="transmembrane region" description="Helical" evidence="12">
    <location>
        <begin position="160"/>
        <end position="180"/>
    </location>
</feature>
<evidence type="ECO:0000256" key="10">
    <source>
        <dbReference type="SAM" id="Coils"/>
    </source>
</evidence>
<gene>
    <name evidence="13" type="ORF">QE152_g6400</name>
</gene>
<feature type="transmembrane region" description="Helical" evidence="12">
    <location>
        <begin position="238"/>
        <end position="260"/>
    </location>
</feature>
<organism evidence="13 14">
    <name type="scientific">Popillia japonica</name>
    <name type="common">Japanese beetle</name>
    <dbReference type="NCBI Taxonomy" id="7064"/>
    <lineage>
        <taxon>Eukaryota</taxon>
        <taxon>Metazoa</taxon>
        <taxon>Ecdysozoa</taxon>
        <taxon>Arthropoda</taxon>
        <taxon>Hexapoda</taxon>
        <taxon>Insecta</taxon>
        <taxon>Pterygota</taxon>
        <taxon>Neoptera</taxon>
        <taxon>Endopterygota</taxon>
        <taxon>Coleoptera</taxon>
        <taxon>Polyphaga</taxon>
        <taxon>Scarabaeiformia</taxon>
        <taxon>Scarabaeidae</taxon>
        <taxon>Rutelinae</taxon>
        <taxon>Popillia</taxon>
    </lineage>
</organism>
<dbReference type="InterPro" id="IPR004117">
    <property type="entry name" value="7tm6_olfct_rcpt"/>
</dbReference>
<feature type="transmembrane region" description="Helical" evidence="12">
    <location>
        <begin position="32"/>
        <end position="50"/>
    </location>
</feature>
<dbReference type="GO" id="GO:0004984">
    <property type="term" value="F:olfactory receptor activity"/>
    <property type="evidence" value="ECO:0007669"/>
    <property type="project" value="InterPro"/>
</dbReference>
<evidence type="ECO:0000256" key="3">
    <source>
        <dbReference type="ARBA" id="ARBA00022606"/>
    </source>
</evidence>
<dbReference type="Proteomes" id="UP001458880">
    <property type="component" value="Unassembled WGS sequence"/>
</dbReference>
<evidence type="ECO:0000256" key="9">
    <source>
        <dbReference type="ARBA" id="ARBA00023224"/>
    </source>
</evidence>
<comment type="subcellular location">
    <subcellularLocation>
        <location evidence="1">Cell membrane</location>
        <topology evidence="1">Multi-pass membrane protein</topology>
    </subcellularLocation>
</comment>
<dbReference type="Pfam" id="PF02949">
    <property type="entry name" value="7tm_6"/>
    <property type="match status" value="1"/>
</dbReference>
<evidence type="ECO:0000256" key="4">
    <source>
        <dbReference type="ARBA" id="ARBA00022692"/>
    </source>
</evidence>
<keyword evidence="7 12" id="KW-0472">Membrane</keyword>
<keyword evidence="2" id="KW-1003">Cell membrane</keyword>
<keyword evidence="6 12" id="KW-1133">Transmembrane helix</keyword>
<dbReference type="GO" id="GO:0005549">
    <property type="term" value="F:odorant binding"/>
    <property type="evidence" value="ECO:0007669"/>
    <property type="project" value="InterPro"/>
</dbReference>
<keyword evidence="5" id="KW-0552">Olfaction</keyword>
<evidence type="ECO:0000256" key="7">
    <source>
        <dbReference type="ARBA" id="ARBA00023136"/>
    </source>
</evidence>
<evidence type="ECO:0000256" key="11">
    <source>
        <dbReference type="SAM" id="MobiDB-lite"/>
    </source>
</evidence>
<keyword evidence="8 13" id="KW-0675">Receptor</keyword>
<proteinExistence type="predicted"/>
<reference evidence="13 14" key="1">
    <citation type="journal article" date="2024" name="BMC Genomics">
        <title>De novo assembly and annotation of Popillia japonica's genome with initial clues to its potential as an invasive pest.</title>
        <authorList>
            <person name="Cucini C."/>
            <person name="Boschi S."/>
            <person name="Funari R."/>
            <person name="Cardaioli E."/>
            <person name="Iannotti N."/>
            <person name="Marturano G."/>
            <person name="Paoli F."/>
            <person name="Bruttini M."/>
            <person name="Carapelli A."/>
            <person name="Frati F."/>
            <person name="Nardi F."/>
        </authorList>
    </citation>
    <scope>NUCLEOTIDE SEQUENCE [LARGE SCALE GENOMIC DNA]</scope>
    <source>
        <strain evidence="13">DMR45628</strain>
    </source>
</reference>
<dbReference type="GO" id="GO:0007165">
    <property type="term" value="P:signal transduction"/>
    <property type="evidence" value="ECO:0007669"/>
    <property type="project" value="UniProtKB-KW"/>
</dbReference>
<evidence type="ECO:0000256" key="1">
    <source>
        <dbReference type="ARBA" id="ARBA00004651"/>
    </source>
</evidence>
<keyword evidence="9" id="KW-0807">Transducer</keyword>
<feature type="compositionally biased region" description="Polar residues" evidence="11">
    <location>
        <begin position="518"/>
        <end position="529"/>
    </location>
</feature>
<feature type="transmembrane region" description="Helical" evidence="12">
    <location>
        <begin position="186"/>
        <end position="202"/>
    </location>
</feature>
<dbReference type="GO" id="GO:0005886">
    <property type="term" value="C:plasma membrane"/>
    <property type="evidence" value="ECO:0007669"/>
    <property type="project" value="UniProtKB-SubCell"/>
</dbReference>
<name>A0AAW1MIH1_POPJA</name>
<comment type="caution">
    <text evidence="13">The sequence shown here is derived from an EMBL/GenBank/DDBJ whole genome shotgun (WGS) entry which is preliminary data.</text>
</comment>
<feature type="coiled-coil region" evidence="10">
    <location>
        <begin position="428"/>
        <end position="455"/>
    </location>
</feature>